<evidence type="ECO:0000313" key="2">
    <source>
        <dbReference type="EMBL" id="OUI81878.1"/>
    </source>
</evidence>
<dbReference type="EMBL" id="JOMO01000021">
    <property type="protein sequence ID" value="OUI81878.1"/>
    <property type="molecule type" value="Genomic_DNA"/>
</dbReference>
<name>A0A252A251_9PROT</name>
<evidence type="ECO:0000256" key="1">
    <source>
        <dbReference type="SAM" id="MobiDB-lite"/>
    </source>
</evidence>
<reference evidence="2 3" key="1">
    <citation type="submission" date="2014-06" db="EMBL/GenBank/DDBJ databases">
        <authorList>
            <person name="Ju J."/>
            <person name="Zhang J."/>
        </authorList>
    </citation>
    <scope>NUCLEOTIDE SEQUENCE [LARGE SCALE GENOMIC DNA]</scope>
    <source>
        <strain evidence="2">DmW_045</strain>
    </source>
</reference>
<gene>
    <name evidence="2" type="ORF">HK12_04125</name>
</gene>
<dbReference type="AlphaFoldDB" id="A0A252A251"/>
<evidence type="ECO:0000313" key="3">
    <source>
        <dbReference type="Proteomes" id="UP000194639"/>
    </source>
</evidence>
<comment type="caution">
    <text evidence="2">The sequence shown here is derived from an EMBL/GenBank/DDBJ whole genome shotgun (WGS) entry which is preliminary data.</text>
</comment>
<accession>A0A252A251</accession>
<organism evidence="2 3">
    <name type="scientific">Acetobacter orientalis</name>
    <dbReference type="NCBI Taxonomy" id="146474"/>
    <lineage>
        <taxon>Bacteria</taxon>
        <taxon>Pseudomonadati</taxon>
        <taxon>Pseudomonadota</taxon>
        <taxon>Alphaproteobacteria</taxon>
        <taxon>Acetobacterales</taxon>
        <taxon>Acetobacteraceae</taxon>
        <taxon>Acetobacter</taxon>
    </lineage>
</organism>
<dbReference type="Proteomes" id="UP000194639">
    <property type="component" value="Unassembled WGS sequence"/>
</dbReference>
<protein>
    <submittedName>
        <fullName evidence="2">Uncharacterized protein</fullName>
    </submittedName>
</protein>
<feature type="region of interest" description="Disordered" evidence="1">
    <location>
        <begin position="1"/>
        <end position="20"/>
    </location>
</feature>
<proteinExistence type="predicted"/>
<sequence length="83" mass="9404">MLNHSNKRCKRPHPLSRQHHTPTALCPVPCALCPVPCALCPVPCALYFWSNLLKVQDIKKGREALPLPLPFAWLHATPAWHHQ</sequence>